<dbReference type="Proteomes" id="UP000000560">
    <property type="component" value="Chromosome VIII"/>
</dbReference>
<name>Q5AQT0_EMENI</name>
<evidence type="ECO:0000313" key="1">
    <source>
        <dbReference type="EMBL" id="CBF87455.1"/>
    </source>
</evidence>
<sequence>MGSVSEPFNIPSISYDDLVHDDPKYRHPAAEKFAQALSDSGSRAFFNRDLETKIADHRYSGLTTNARFVPFGSEKVREEPHLDETIELNYGVYDLVPTNDWSLPGRELMDISRPLHEECIRIAYSLLDSLSQSLGLLTSLTSIHGPENTFFAPYYYHFPDDMDNNTLRVPPHIDPTTMLFCFQDSLAGLQTADMRDLMGNLSSTAVAKRAAFYPVGSQPGEFVVLAGHILRKLVGNIKHSVHRVERPLGSEGLHLNFWIVPRLDTRIASGRAGEEEVRAYLNRVFPGHLGGS</sequence>
<dbReference type="GeneID" id="2867923"/>
<dbReference type="Gene3D" id="2.60.120.330">
    <property type="entry name" value="B-lactam Antibiotic, Isopenicillin N Synthase, Chain"/>
    <property type="match status" value="1"/>
</dbReference>
<dbReference type="RefSeq" id="XP_682619.1">
    <property type="nucleotide sequence ID" value="XM_677527.1"/>
</dbReference>
<evidence type="ECO:0000313" key="2">
    <source>
        <dbReference type="Proteomes" id="UP000000560"/>
    </source>
</evidence>
<dbReference type="AlphaFoldDB" id="Q5AQT0"/>
<dbReference type="OrthoDB" id="4478788at2759"/>
<gene>
    <name evidence="1" type="ORF">ANIA_09350</name>
</gene>
<dbReference type="OMA" id="FHLNYWT"/>
<reference evidence="2" key="1">
    <citation type="journal article" date="2005" name="Nature">
        <title>Sequencing of Aspergillus nidulans and comparative analysis with A. fumigatus and A. oryzae.</title>
        <authorList>
            <person name="Galagan J.E."/>
            <person name="Calvo S.E."/>
            <person name="Cuomo C."/>
            <person name="Ma L.J."/>
            <person name="Wortman J.R."/>
            <person name="Batzoglou S."/>
            <person name="Lee S.I."/>
            <person name="Basturkmen M."/>
            <person name="Spevak C.C."/>
            <person name="Clutterbuck J."/>
            <person name="Kapitonov V."/>
            <person name="Jurka J."/>
            <person name="Scazzocchio C."/>
            <person name="Farman M."/>
            <person name="Butler J."/>
            <person name="Purcell S."/>
            <person name="Harris S."/>
            <person name="Braus G.H."/>
            <person name="Draht O."/>
            <person name="Busch S."/>
            <person name="D'Enfert C."/>
            <person name="Bouchier C."/>
            <person name="Goldman G.H."/>
            <person name="Bell-Pedersen D."/>
            <person name="Griffiths-Jones S."/>
            <person name="Doonan J.H."/>
            <person name="Yu J."/>
            <person name="Vienken K."/>
            <person name="Pain A."/>
            <person name="Freitag M."/>
            <person name="Selker E.U."/>
            <person name="Archer D.B."/>
            <person name="Penalva M.A."/>
            <person name="Oakley B.R."/>
            <person name="Momany M."/>
            <person name="Tanaka T."/>
            <person name="Kumagai T."/>
            <person name="Asai K."/>
            <person name="Machida M."/>
            <person name="Nierman W.C."/>
            <person name="Denning D.W."/>
            <person name="Caddick M."/>
            <person name="Hynes M."/>
            <person name="Paoletti M."/>
            <person name="Fischer R."/>
            <person name="Miller B."/>
            <person name="Dyer P."/>
            <person name="Sachs M.S."/>
            <person name="Osmani S.A."/>
            <person name="Birren B.W."/>
        </authorList>
    </citation>
    <scope>NUCLEOTIDE SEQUENCE [LARGE SCALE GENOMIC DNA]</scope>
    <source>
        <strain evidence="2">FGSC A4 / ATCC 38163 / CBS 112.46 / NRRL 194 / M139</strain>
    </source>
</reference>
<accession>C8VR55</accession>
<accession>Q5AQT0</accession>
<protein>
    <submittedName>
        <fullName evidence="1">Uncharacterized protein</fullName>
    </submittedName>
</protein>
<organism evidence="1 2">
    <name type="scientific">Emericella nidulans (strain FGSC A4 / ATCC 38163 / CBS 112.46 / NRRL 194 / M139)</name>
    <name type="common">Aspergillus nidulans</name>
    <dbReference type="NCBI Taxonomy" id="227321"/>
    <lineage>
        <taxon>Eukaryota</taxon>
        <taxon>Fungi</taxon>
        <taxon>Dikarya</taxon>
        <taxon>Ascomycota</taxon>
        <taxon>Pezizomycotina</taxon>
        <taxon>Eurotiomycetes</taxon>
        <taxon>Eurotiomycetidae</taxon>
        <taxon>Eurotiales</taxon>
        <taxon>Aspergillaceae</taxon>
        <taxon>Aspergillus</taxon>
        <taxon>Aspergillus subgen. Nidulantes</taxon>
    </lineage>
</organism>
<reference evidence="2" key="2">
    <citation type="journal article" date="2009" name="Fungal Genet. Biol.">
        <title>The 2008 update of the Aspergillus nidulans genome annotation: a community effort.</title>
        <authorList>
            <person name="Wortman J.R."/>
            <person name="Gilsenan J.M."/>
            <person name="Joardar V."/>
            <person name="Deegan J."/>
            <person name="Clutterbuck J."/>
            <person name="Andersen M.R."/>
            <person name="Archer D."/>
            <person name="Bencina M."/>
            <person name="Braus G."/>
            <person name="Coutinho P."/>
            <person name="von Dohren H."/>
            <person name="Doonan J."/>
            <person name="Driessen A.J."/>
            <person name="Durek P."/>
            <person name="Espeso E."/>
            <person name="Fekete E."/>
            <person name="Flipphi M."/>
            <person name="Estrada C.G."/>
            <person name="Geysens S."/>
            <person name="Goldman G."/>
            <person name="de Groot P.W."/>
            <person name="Hansen K."/>
            <person name="Harris S.D."/>
            <person name="Heinekamp T."/>
            <person name="Helmstaedt K."/>
            <person name="Henrissat B."/>
            <person name="Hofmann G."/>
            <person name="Homan T."/>
            <person name="Horio T."/>
            <person name="Horiuchi H."/>
            <person name="James S."/>
            <person name="Jones M."/>
            <person name="Karaffa L."/>
            <person name="Karanyi Z."/>
            <person name="Kato M."/>
            <person name="Keller N."/>
            <person name="Kelly D.E."/>
            <person name="Kiel J.A."/>
            <person name="Kim J.M."/>
            <person name="van der Klei I.J."/>
            <person name="Klis F.M."/>
            <person name="Kovalchuk A."/>
            <person name="Krasevec N."/>
            <person name="Kubicek C.P."/>
            <person name="Liu B."/>
            <person name="Maccabe A."/>
            <person name="Meyer V."/>
            <person name="Mirabito P."/>
            <person name="Miskei M."/>
            <person name="Mos M."/>
            <person name="Mullins J."/>
            <person name="Nelson D.R."/>
            <person name="Nielsen J."/>
            <person name="Oakley B.R."/>
            <person name="Osmani S.A."/>
            <person name="Pakula T."/>
            <person name="Paszewski A."/>
            <person name="Paulsen I."/>
            <person name="Pilsyk S."/>
            <person name="Pocsi I."/>
            <person name="Punt P.J."/>
            <person name="Ram A.F."/>
            <person name="Ren Q."/>
            <person name="Robellet X."/>
            <person name="Robson G."/>
            <person name="Seiboth B."/>
            <person name="van Solingen P."/>
            <person name="Specht T."/>
            <person name="Sun J."/>
            <person name="Taheri-Talesh N."/>
            <person name="Takeshita N."/>
            <person name="Ussery D."/>
            <person name="vanKuyk P.A."/>
            <person name="Visser H."/>
            <person name="van de Vondervoort P.J."/>
            <person name="de Vries R.P."/>
            <person name="Walton J."/>
            <person name="Xiang X."/>
            <person name="Xiong Y."/>
            <person name="Zeng A.P."/>
            <person name="Brandt B.W."/>
            <person name="Cornell M.J."/>
            <person name="van den Hondel C.A."/>
            <person name="Visser J."/>
            <person name="Oliver S.G."/>
            <person name="Turner G."/>
        </authorList>
    </citation>
    <scope>GENOME REANNOTATION</scope>
    <source>
        <strain evidence="2">FGSC A4 / ATCC 38163 / CBS 112.46 / NRRL 194 / M139</strain>
    </source>
</reference>
<dbReference type="InterPro" id="IPR027443">
    <property type="entry name" value="IPNS-like_sf"/>
</dbReference>
<dbReference type="HOGENOM" id="CLU_953242_0_0_1"/>
<dbReference type="KEGG" id="ani:ANIA_09350"/>
<keyword evidence="2" id="KW-1185">Reference proteome</keyword>
<dbReference type="EMBL" id="BN001308">
    <property type="protein sequence ID" value="CBF87455.1"/>
    <property type="molecule type" value="Genomic_DNA"/>
</dbReference>
<dbReference type="InParanoid" id="Q5AQT0"/>
<proteinExistence type="predicted"/>
<dbReference type="SUPFAM" id="SSF51197">
    <property type="entry name" value="Clavaminate synthase-like"/>
    <property type="match status" value="1"/>
</dbReference>